<accession>A0A162CD66</accession>
<feature type="region of interest" description="Disordered" evidence="1">
    <location>
        <begin position="1"/>
        <end position="61"/>
    </location>
</feature>
<comment type="caution">
    <text evidence="2">The sequence shown here is derived from an EMBL/GenBank/DDBJ whole genome shotgun (WGS) entry which is preliminary data.</text>
</comment>
<evidence type="ECO:0000256" key="1">
    <source>
        <dbReference type="SAM" id="MobiDB-lite"/>
    </source>
</evidence>
<evidence type="ECO:0000313" key="2">
    <source>
        <dbReference type="EMBL" id="KZS14392.1"/>
    </source>
</evidence>
<keyword evidence="3" id="KW-1185">Reference proteome</keyword>
<dbReference type="Proteomes" id="UP000076858">
    <property type="component" value="Unassembled WGS sequence"/>
</dbReference>
<reference evidence="2 3" key="1">
    <citation type="submission" date="2016-03" db="EMBL/GenBank/DDBJ databases">
        <title>EvidentialGene: Evidence-directed Construction of Genes on Genomes.</title>
        <authorList>
            <person name="Gilbert D.G."/>
            <person name="Choi J.-H."/>
            <person name="Mockaitis K."/>
            <person name="Colbourne J."/>
            <person name="Pfrender M."/>
        </authorList>
    </citation>
    <scope>NUCLEOTIDE SEQUENCE [LARGE SCALE GENOMIC DNA]</scope>
    <source>
        <strain evidence="2 3">Xinb3</strain>
        <tissue evidence="2">Complete organism</tissue>
    </source>
</reference>
<proteinExistence type="predicted"/>
<protein>
    <submittedName>
        <fullName evidence="2">Uncharacterized protein</fullName>
    </submittedName>
</protein>
<feature type="compositionally biased region" description="Polar residues" evidence="1">
    <location>
        <begin position="40"/>
        <end position="59"/>
    </location>
</feature>
<dbReference type="OrthoDB" id="546632at2759"/>
<evidence type="ECO:0000313" key="3">
    <source>
        <dbReference type="Proteomes" id="UP000076858"/>
    </source>
</evidence>
<dbReference type="EMBL" id="LRGB01000955">
    <property type="protein sequence ID" value="KZS14392.1"/>
    <property type="molecule type" value="Genomic_DNA"/>
</dbReference>
<feature type="compositionally biased region" description="Polar residues" evidence="1">
    <location>
        <begin position="10"/>
        <end position="22"/>
    </location>
</feature>
<dbReference type="AlphaFoldDB" id="A0A162CD66"/>
<organism evidence="2 3">
    <name type="scientific">Daphnia magna</name>
    <dbReference type="NCBI Taxonomy" id="35525"/>
    <lineage>
        <taxon>Eukaryota</taxon>
        <taxon>Metazoa</taxon>
        <taxon>Ecdysozoa</taxon>
        <taxon>Arthropoda</taxon>
        <taxon>Crustacea</taxon>
        <taxon>Branchiopoda</taxon>
        <taxon>Diplostraca</taxon>
        <taxon>Cladocera</taxon>
        <taxon>Anomopoda</taxon>
        <taxon>Daphniidae</taxon>
        <taxon>Daphnia</taxon>
    </lineage>
</organism>
<name>A0A162CD66_9CRUS</name>
<sequence>MAHAELDATTIKSSHSTNSLSYSPAILKGGQQLQQQPSQISAESIGNCSVANAPPSNQQQRRKTVYFTVGQRQEVAIFEDYTPSEDIKSKWTNQTKCLPLISVIAVVNGDVIVFKRSSPCPLSCERKI</sequence>
<gene>
    <name evidence="2" type="ORF">APZ42_020262</name>
</gene>